<protein>
    <submittedName>
        <fullName evidence="1">Uncharacterized protein</fullName>
    </submittedName>
</protein>
<dbReference type="EMBL" id="BARW01026480">
    <property type="protein sequence ID" value="GAJ05919.1"/>
    <property type="molecule type" value="Genomic_DNA"/>
</dbReference>
<feature type="non-terminal residue" evidence="1">
    <location>
        <position position="1"/>
    </location>
</feature>
<gene>
    <name evidence="1" type="ORF">S12H4_43181</name>
</gene>
<organism evidence="1">
    <name type="scientific">marine sediment metagenome</name>
    <dbReference type="NCBI Taxonomy" id="412755"/>
    <lineage>
        <taxon>unclassified sequences</taxon>
        <taxon>metagenomes</taxon>
        <taxon>ecological metagenomes</taxon>
    </lineage>
</organism>
<reference evidence="1" key="1">
    <citation type="journal article" date="2014" name="Front. Microbiol.">
        <title>High frequency of phylogenetically diverse reductive dehalogenase-homologous genes in deep subseafloor sedimentary metagenomes.</title>
        <authorList>
            <person name="Kawai M."/>
            <person name="Futagami T."/>
            <person name="Toyoda A."/>
            <person name="Takaki Y."/>
            <person name="Nishi S."/>
            <person name="Hori S."/>
            <person name="Arai W."/>
            <person name="Tsubouchi T."/>
            <person name="Morono Y."/>
            <person name="Uchiyama I."/>
            <person name="Ito T."/>
            <person name="Fujiyama A."/>
            <person name="Inagaki F."/>
            <person name="Takami H."/>
        </authorList>
    </citation>
    <scope>NUCLEOTIDE SEQUENCE</scope>
    <source>
        <strain evidence="1">Expedition CK06-06</strain>
    </source>
</reference>
<accession>X1TKW4</accession>
<sequence length="38" mass="4388">LLLTSSFRRLELDYRASSKSKIGDLNNSPIWSYKSLNN</sequence>
<proteinExistence type="predicted"/>
<comment type="caution">
    <text evidence="1">The sequence shown here is derived from an EMBL/GenBank/DDBJ whole genome shotgun (WGS) entry which is preliminary data.</text>
</comment>
<dbReference type="AlphaFoldDB" id="X1TKW4"/>
<name>X1TKW4_9ZZZZ</name>
<evidence type="ECO:0000313" key="1">
    <source>
        <dbReference type="EMBL" id="GAJ05919.1"/>
    </source>
</evidence>